<evidence type="ECO:0000256" key="4">
    <source>
        <dbReference type="ARBA" id="ARBA00023015"/>
    </source>
</evidence>
<evidence type="ECO:0000259" key="11">
    <source>
        <dbReference type="PROSITE" id="PS51755"/>
    </source>
</evidence>
<evidence type="ECO:0000256" key="2">
    <source>
        <dbReference type="ARBA" id="ARBA00022553"/>
    </source>
</evidence>
<dbReference type="Gene3D" id="3.40.50.2300">
    <property type="match status" value="1"/>
</dbReference>
<evidence type="ECO:0000313" key="12">
    <source>
        <dbReference type="EMBL" id="CUM73421.1"/>
    </source>
</evidence>
<dbReference type="GO" id="GO:0005829">
    <property type="term" value="C:cytosol"/>
    <property type="evidence" value="ECO:0007669"/>
    <property type="project" value="TreeGrafter"/>
</dbReference>
<dbReference type="PANTHER" id="PTHR48111:SF40">
    <property type="entry name" value="PHOSPHATE REGULON TRANSCRIPTIONAL REGULATORY PROTEIN PHOB"/>
    <property type="match status" value="1"/>
</dbReference>
<dbReference type="PROSITE" id="PS51755">
    <property type="entry name" value="OMPR_PHOB"/>
    <property type="match status" value="1"/>
</dbReference>
<keyword evidence="2 8" id="KW-0597">Phosphoprotein</keyword>
<dbReference type="Gene3D" id="1.10.10.10">
    <property type="entry name" value="Winged helix-like DNA-binding domain superfamily/Winged helix DNA-binding domain"/>
    <property type="match status" value="1"/>
</dbReference>
<reference evidence="12 13" key="1">
    <citation type="submission" date="2015-09" db="EMBL/GenBank/DDBJ databases">
        <authorList>
            <consortium name="Pathogen Informatics"/>
        </authorList>
    </citation>
    <scope>NUCLEOTIDE SEQUENCE [LARGE SCALE GENOMIC DNA]</scope>
    <source>
        <strain evidence="12 13">2789STDY5834962</strain>
    </source>
</reference>
<dbReference type="SMART" id="SM00862">
    <property type="entry name" value="Trans_reg_C"/>
    <property type="match status" value="1"/>
</dbReference>
<feature type="domain" description="Response regulatory" evidence="10">
    <location>
        <begin position="4"/>
        <end position="117"/>
    </location>
</feature>
<name>A0A173R6G3_9FIRM</name>
<evidence type="ECO:0000256" key="3">
    <source>
        <dbReference type="ARBA" id="ARBA00023012"/>
    </source>
</evidence>
<evidence type="ECO:0000256" key="6">
    <source>
        <dbReference type="ARBA" id="ARBA00023163"/>
    </source>
</evidence>
<keyword evidence="3" id="KW-0902">Two-component regulatory system</keyword>
<evidence type="ECO:0000259" key="10">
    <source>
        <dbReference type="PROSITE" id="PS50110"/>
    </source>
</evidence>
<feature type="modified residue" description="4-aspartylphosphate" evidence="8">
    <location>
        <position position="53"/>
    </location>
</feature>
<dbReference type="EMBL" id="CYXR01000002">
    <property type="protein sequence ID" value="CUM73421.1"/>
    <property type="molecule type" value="Genomic_DNA"/>
</dbReference>
<keyword evidence="4" id="KW-0805">Transcription regulation</keyword>
<evidence type="ECO:0000256" key="5">
    <source>
        <dbReference type="ARBA" id="ARBA00023125"/>
    </source>
</evidence>
<proteinExistence type="predicted"/>
<comment type="function">
    <text evidence="7">May play the central regulatory role in sporulation. It may be an element of the effector pathway responsible for the activation of sporulation genes in response to nutritional stress. Spo0A may act in concert with spo0H (a sigma factor) to control the expression of some genes that are critical to the sporulation process.</text>
</comment>
<dbReference type="GO" id="GO:0000976">
    <property type="term" value="F:transcription cis-regulatory region binding"/>
    <property type="evidence" value="ECO:0007669"/>
    <property type="project" value="TreeGrafter"/>
</dbReference>
<dbReference type="GO" id="GO:0006355">
    <property type="term" value="P:regulation of DNA-templated transcription"/>
    <property type="evidence" value="ECO:0007669"/>
    <property type="project" value="InterPro"/>
</dbReference>
<dbReference type="CDD" id="cd00383">
    <property type="entry name" value="trans_reg_C"/>
    <property type="match status" value="1"/>
</dbReference>
<keyword evidence="5 9" id="KW-0238">DNA-binding</keyword>
<keyword evidence="6" id="KW-0804">Transcription</keyword>
<protein>
    <recommendedName>
        <fullName evidence="1">Stage 0 sporulation protein A homolog</fullName>
    </recommendedName>
</protein>
<evidence type="ECO:0000256" key="1">
    <source>
        <dbReference type="ARBA" id="ARBA00018672"/>
    </source>
</evidence>
<dbReference type="InterPro" id="IPR039420">
    <property type="entry name" value="WalR-like"/>
</dbReference>
<accession>A0A173R6G3</accession>
<dbReference type="Gene3D" id="6.10.250.690">
    <property type="match status" value="1"/>
</dbReference>
<dbReference type="PANTHER" id="PTHR48111">
    <property type="entry name" value="REGULATOR OF RPOS"/>
    <property type="match status" value="1"/>
</dbReference>
<dbReference type="Pfam" id="PF00486">
    <property type="entry name" value="Trans_reg_C"/>
    <property type="match status" value="1"/>
</dbReference>
<dbReference type="SMART" id="SM00448">
    <property type="entry name" value="REC"/>
    <property type="match status" value="1"/>
</dbReference>
<evidence type="ECO:0000313" key="13">
    <source>
        <dbReference type="Proteomes" id="UP000095727"/>
    </source>
</evidence>
<evidence type="ECO:0000256" key="8">
    <source>
        <dbReference type="PROSITE-ProRule" id="PRU00169"/>
    </source>
</evidence>
<dbReference type="SUPFAM" id="SSF52172">
    <property type="entry name" value="CheY-like"/>
    <property type="match status" value="1"/>
</dbReference>
<sequence length="237" mass="27297">MNTEILIIEDDDLVRQGIVDILELKGWNAVAAKSCSEALVRIRGEEYMLYVLDMKLPDGNGIMLCREIRRYTDNPILFLSAYDSEEFIVEGFGAGANDYVIKPFRTFEFIARIKALLRRTGMQNGKKVKKGIKSGEYELDLQKQILQKDGVRIDLTRTEYQILCSLLANAPNLVAREFLLDTIWDFNENYIDDNTLSVHMNRLRKKLTAENEQDPIETKRGVGYAWTLKAEDVYDEI</sequence>
<dbReference type="PROSITE" id="PS50110">
    <property type="entry name" value="RESPONSE_REGULATORY"/>
    <property type="match status" value="1"/>
</dbReference>
<dbReference type="Pfam" id="PF00072">
    <property type="entry name" value="Response_reg"/>
    <property type="match status" value="1"/>
</dbReference>
<dbReference type="Proteomes" id="UP000095727">
    <property type="component" value="Unassembled WGS sequence"/>
</dbReference>
<evidence type="ECO:0000256" key="9">
    <source>
        <dbReference type="PROSITE-ProRule" id="PRU01091"/>
    </source>
</evidence>
<dbReference type="SUPFAM" id="SSF46894">
    <property type="entry name" value="C-terminal effector domain of the bipartite response regulators"/>
    <property type="match status" value="1"/>
</dbReference>
<gene>
    <name evidence="12" type="primary">mprA_1</name>
    <name evidence="12" type="ORF">ERS852574_00348</name>
</gene>
<feature type="domain" description="OmpR/PhoB-type" evidence="11">
    <location>
        <begin position="129"/>
        <end position="228"/>
    </location>
</feature>
<dbReference type="InterPro" id="IPR036388">
    <property type="entry name" value="WH-like_DNA-bd_sf"/>
</dbReference>
<dbReference type="GO" id="GO:0032993">
    <property type="term" value="C:protein-DNA complex"/>
    <property type="evidence" value="ECO:0007669"/>
    <property type="project" value="TreeGrafter"/>
</dbReference>
<dbReference type="RefSeq" id="WP_055155614.1">
    <property type="nucleotide sequence ID" value="NZ_CYXR01000002.1"/>
</dbReference>
<dbReference type="GO" id="GO:0000156">
    <property type="term" value="F:phosphorelay response regulator activity"/>
    <property type="evidence" value="ECO:0007669"/>
    <property type="project" value="TreeGrafter"/>
</dbReference>
<feature type="DNA-binding region" description="OmpR/PhoB-type" evidence="9">
    <location>
        <begin position="129"/>
        <end position="228"/>
    </location>
</feature>
<dbReference type="InterPro" id="IPR016032">
    <property type="entry name" value="Sig_transdc_resp-reg_C-effctor"/>
</dbReference>
<dbReference type="AlphaFoldDB" id="A0A173R6G3"/>
<dbReference type="InterPro" id="IPR001789">
    <property type="entry name" value="Sig_transdc_resp-reg_receiver"/>
</dbReference>
<dbReference type="InterPro" id="IPR011006">
    <property type="entry name" value="CheY-like_superfamily"/>
</dbReference>
<evidence type="ECO:0000256" key="7">
    <source>
        <dbReference type="ARBA" id="ARBA00024867"/>
    </source>
</evidence>
<dbReference type="InterPro" id="IPR001867">
    <property type="entry name" value="OmpR/PhoB-type_DNA-bd"/>
</dbReference>
<organism evidence="12 13">
    <name type="scientific">Coprococcus comes</name>
    <dbReference type="NCBI Taxonomy" id="410072"/>
    <lineage>
        <taxon>Bacteria</taxon>
        <taxon>Bacillati</taxon>
        <taxon>Bacillota</taxon>
        <taxon>Clostridia</taxon>
        <taxon>Lachnospirales</taxon>
        <taxon>Lachnospiraceae</taxon>
        <taxon>Coprococcus</taxon>
    </lineage>
</organism>